<evidence type="ECO:0000313" key="3">
    <source>
        <dbReference type="EMBL" id="MDM7830685.1"/>
    </source>
</evidence>
<dbReference type="EMBL" id="JAUCGR010000001">
    <property type="protein sequence ID" value="MDM7830685.1"/>
    <property type="molecule type" value="Genomic_DNA"/>
</dbReference>
<dbReference type="RefSeq" id="WP_289445845.1">
    <property type="nucleotide sequence ID" value="NZ_JAUCGR010000001.1"/>
</dbReference>
<feature type="compositionally biased region" description="Low complexity" evidence="1">
    <location>
        <begin position="149"/>
        <end position="225"/>
    </location>
</feature>
<evidence type="ECO:0000259" key="2">
    <source>
        <dbReference type="Pfam" id="PF13229"/>
    </source>
</evidence>
<keyword evidence="4" id="KW-1185">Reference proteome</keyword>
<evidence type="ECO:0000256" key="1">
    <source>
        <dbReference type="SAM" id="MobiDB-lite"/>
    </source>
</evidence>
<protein>
    <submittedName>
        <fullName evidence="3">Right-handed parallel beta-helix repeat-containing protein</fullName>
    </submittedName>
</protein>
<dbReference type="SUPFAM" id="SSF51126">
    <property type="entry name" value="Pectin lyase-like"/>
    <property type="match status" value="1"/>
</dbReference>
<feature type="domain" description="Right handed beta helix" evidence="2">
    <location>
        <begin position="296"/>
        <end position="428"/>
    </location>
</feature>
<dbReference type="InterPro" id="IPR012334">
    <property type="entry name" value="Pectin_lyas_fold"/>
</dbReference>
<dbReference type="Gene3D" id="2.160.20.10">
    <property type="entry name" value="Single-stranded right-handed beta-helix, Pectin lyase-like"/>
    <property type="match status" value="1"/>
</dbReference>
<sequence>MARVRPRRSLVVATGLVAAFLGAGLAGVVDPLASSAETVAPNVVIANHKVVKSGGSFVVPLPVPTDATSVRLVVAAQLAWRPTKISVCSGSAVTAACKASPVMVTPVQTAKFATVTLPVKPGDRNLTVYSSAASASVTIRLASYQRGGATPAPTTASPTTAAPTAKPTATATATPKPTATATSAPKPTATATPKPTATATPKPTATATPKPTATATPKPTAAPTAAPAPPATTGRPGPGNTGVPAGTALTVHEGDLTITKDGTVVDAKEIRGLVRVEATNVVIKRTRITGRPLTTSLSLVYVAPGGSVTVEDSELYAKDHSPWIRGVIGSNFTLTRVNIHHVTDQMMITGSNVVVRDSWLHDNLYFLEDPNFGGKPTHDDNAQIARGSNLTFTNNTFEGTHNAAIQVAQSGGQVSNLKITGNSIGGGACSLNFAEVGLGAIKGVVIQDNAFQPTQKFYGCAVVSDPATLPLLALRNNLWASGKAVTVTARVGS</sequence>
<accession>A0ABT7S501</accession>
<gene>
    <name evidence="3" type="ORF">QRT05_05025</name>
</gene>
<evidence type="ECO:0000313" key="4">
    <source>
        <dbReference type="Proteomes" id="UP001321453"/>
    </source>
</evidence>
<comment type="caution">
    <text evidence="3">The sequence shown here is derived from an EMBL/GenBank/DDBJ whole genome shotgun (WGS) entry which is preliminary data.</text>
</comment>
<organism evidence="3 4">
    <name type="scientific">Cellulomonas edaphi</name>
    <dbReference type="NCBI Taxonomy" id="3053468"/>
    <lineage>
        <taxon>Bacteria</taxon>
        <taxon>Bacillati</taxon>
        <taxon>Actinomycetota</taxon>
        <taxon>Actinomycetes</taxon>
        <taxon>Micrococcales</taxon>
        <taxon>Cellulomonadaceae</taxon>
        <taxon>Cellulomonas</taxon>
    </lineage>
</organism>
<dbReference type="PRINTS" id="PR01217">
    <property type="entry name" value="PRICHEXTENSN"/>
</dbReference>
<proteinExistence type="predicted"/>
<dbReference type="InterPro" id="IPR039448">
    <property type="entry name" value="Beta_helix"/>
</dbReference>
<feature type="region of interest" description="Disordered" evidence="1">
    <location>
        <begin position="147"/>
        <end position="247"/>
    </location>
</feature>
<dbReference type="Proteomes" id="UP001321453">
    <property type="component" value="Unassembled WGS sequence"/>
</dbReference>
<dbReference type="Pfam" id="PF13229">
    <property type="entry name" value="Beta_helix"/>
    <property type="match status" value="1"/>
</dbReference>
<name>A0ABT7S501_9CELL</name>
<dbReference type="InterPro" id="IPR011050">
    <property type="entry name" value="Pectin_lyase_fold/virulence"/>
</dbReference>
<reference evidence="3 4" key="1">
    <citation type="submission" date="2023-06" db="EMBL/GenBank/DDBJ databases">
        <title>Cellulomonas sp. MW9 Whole genome sequence.</title>
        <authorList>
            <person name="Park S."/>
        </authorList>
    </citation>
    <scope>NUCLEOTIDE SEQUENCE [LARGE SCALE GENOMIC DNA]</scope>
    <source>
        <strain evidence="3 4">MW9</strain>
    </source>
</reference>